<dbReference type="InterPro" id="IPR039261">
    <property type="entry name" value="FNR_nucleotide-bd"/>
</dbReference>
<dbReference type="Pfam" id="PF00175">
    <property type="entry name" value="NAD_binding_1"/>
    <property type="match status" value="1"/>
</dbReference>
<evidence type="ECO:0000313" key="6">
    <source>
        <dbReference type="Proteomes" id="UP000024635"/>
    </source>
</evidence>
<evidence type="ECO:0000256" key="1">
    <source>
        <dbReference type="ARBA" id="ARBA00001974"/>
    </source>
</evidence>
<evidence type="ECO:0000313" key="5">
    <source>
        <dbReference type="EMBL" id="EYB98390.1"/>
    </source>
</evidence>
<dbReference type="SUPFAM" id="SSF52343">
    <property type="entry name" value="Ferredoxin reductase-like, C-terminal NADP-linked domain"/>
    <property type="match status" value="1"/>
</dbReference>
<dbReference type="GO" id="GO:0050667">
    <property type="term" value="P:homocysteine metabolic process"/>
    <property type="evidence" value="ECO:0007669"/>
    <property type="project" value="TreeGrafter"/>
</dbReference>
<dbReference type="Gene3D" id="3.40.50.80">
    <property type="entry name" value="Nucleotide-binding domain of ferredoxin-NADP reductase (FNR) module"/>
    <property type="match status" value="1"/>
</dbReference>
<name>A0A016T6N9_9BILA</name>
<protein>
    <recommendedName>
        <fullName evidence="4">Oxidoreductase FAD/NAD(P)-binding domain-containing protein</fullName>
    </recommendedName>
</protein>
<dbReference type="GO" id="GO:0009086">
    <property type="term" value="P:methionine biosynthetic process"/>
    <property type="evidence" value="ECO:0007669"/>
    <property type="project" value="TreeGrafter"/>
</dbReference>
<evidence type="ECO:0000256" key="3">
    <source>
        <dbReference type="ARBA" id="ARBA00022827"/>
    </source>
</evidence>
<dbReference type="PANTHER" id="PTHR19384">
    <property type="entry name" value="NITRIC OXIDE SYNTHASE-RELATED"/>
    <property type="match status" value="1"/>
</dbReference>
<keyword evidence="3" id="KW-0274">FAD</keyword>
<evidence type="ECO:0000256" key="2">
    <source>
        <dbReference type="ARBA" id="ARBA00022630"/>
    </source>
</evidence>
<comment type="cofactor">
    <cofactor evidence="1">
        <name>FAD</name>
        <dbReference type="ChEBI" id="CHEBI:57692"/>
    </cofactor>
</comment>
<dbReference type="EMBL" id="JARK01001467">
    <property type="protein sequence ID" value="EYB98390.1"/>
    <property type="molecule type" value="Genomic_DNA"/>
</dbReference>
<dbReference type="GO" id="GO:0050660">
    <property type="term" value="F:flavin adenine dinucleotide binding"/>
    <property type="evidence" value="ECO:0007669"/>
    <property type="project" value="TreeGrafter"/>
</dbReference>
<dbReference type="InterPro" id="IPR001433">
    <property type="entry name" value="OxRdtase_FAD/NAD-bd"/>
</dbReference>
<organism evidence="5 6">
    <name type="scientific">Ancylostoma ceylanicum</name>
    <dbReference type="NCBI Taxonomy" id="53326"/>
    <lineage>
        <taxon>Eukaryota</taxon>
        <taxon>Metazoa</taxon>
        <taxon>Ecdysozoa</taxon>
        <taxon>Nematoda</taxon>
        <taxon>Chromadorea</taxon>
        <taxon>Rhabditida</taxon>
        <taxon>Rhabditina</taxon>
        <taxon>Rhabditomorpha</taxon>
        <taxon>Strongyloidea</taxon>
        <taxon>Ancylostomatidae</taxon>
        <taxon>Ancylostomatinae</taxon>
        <taxon>Ancylostoma</taxon>
    </lineage>
</organism>
<keyword evidence="6" id="KW-1185">Reference proteome</keyword>
<accession>A0A016T6N9</accession>
<sequence>MHKEPARFRLPPPSIPSSDAARMPLLMIGPGTGVAVFLAFCQHLLNIKLNEPENFPTVKRYLYFGCRNLEKDSLYLDELKSYVREGILTELILCESRVDGDRPKRVQDALRQRIGQVCDFIFNSGSDVPSRVFVCGDAKGMSKDVFLCFRDIIKEGRGKSDAEAMACLTEIQKADRYIEDVWS</sequence>
<reference evidence="6" key="1">
    <citation type="journal article" date="2015" name="Nat. Genet.">
        <title>The genome and transcriptome of the zoonotic hookworm Ancylostoma ceylanicum identify infection-specific gene families.</title>
        <authorList>
            <person name="Schwarz E.M."/>
            <person name="Hu Y."/>
            <person name="Antoshechkin I."/>
            <person name="Miller M.M."/>
            <person name="Sternberg P.W."/>
            <person name="Aroian R.V."/>
        </authorList>
    </citation>
    <scope>NUCLEOTIDE SEQUENCE</scope>
    <source>
        <strain evidence="6">HY135</strain>
    </source>
</reference>
<dbReference type="GO" id="GO:0005829">
    <property type="term" value="C:cytosol"/>
    <property type="evidence" value="ECO:0007669"/>
    <property type="project" value="TreeGrafter"/>
</dbReference>
<dbReference type="GO" id="GO:0010181">
    <property type="term" value="F:FMN binding"/>
    <property type="evidence" value="ECO:0007669"/>
    <property type="project" value="TreeGrafter"/>
</dbReference>
<comment type="caution">
    <text evidence="5">The sequence shown here is derived from an EMBL/GenBank/DDBJ whole genome shotgun (WGS) entry which is preliminary data.</text>
</comment>
<dbReference type="PANTHER" id="PTHR19384:SF84">
    <property type="entry name" value="METHIONINE SYNTHASE REDUCTASE"/>
    <property type="match status" value="1"/>
</dbReference>
<proteinExistence type="predicted"/>
<gene>
    <name evidence="5" type="primary">Acey_s0131.g1595</name>
    <name evidence="5" type="synonym">Acey-mtrr-1</name>
    <name evidence="5" type="ORF">Y032_0131g1595</name>
</gene>
<keyword evidence="2" id="KW-0285">Flavoprotein</keyword>
<dbReference type="InterPro" id="IPR001709">
    <property type="entry name" value="Flavoprot_Pyr_Nucl_cyt_Rdtase"/>
</dbReference>
<dbReference type="OrthoDB" id="1856718at2759"/>
<dbReference type="Proteomes" id="UP000024635">
    <property type="component" value="Unassembled WGS sequence"/>
</dbReference>
<dbReference type="AlphaFoldDB" id="A0A016T6N9"/>
<dbReference type="PRINTS" id="PR00371">
    <property type="entry name" value="FPNCR"/>
</dbReference>
<dbReference type="GO" id="GO:0030586">
    <property type="term" value="F:[methionine synthase] reductase (NADPH) activity"/>
    <property type="evidence" value="ECO:0007669"/>
    <property type="project" value="TreeGrafter"/>
</dbReference>
<evidence type="ECO:0000259" key="4">
    <source>
        <dbReference type="Pfam" id="PF00175"/>
    </source>
</evidence>
<feature type="domain" description="Oxidoreductase FAD/NAD(P)-binding" evidence="4">
    <location>
        <begin position="27"/>
        <end position="145"/>
    </location>
</feature>